<feature type="region of interest" description="Disordered" evidence="1">
    <location>
        <begin position="1"/>
        <end position="99"/>
    </location>
</feature>
<dbReference type="EMBL" id="KZ819321">
    <property type="protein sequence ID" value="PWN24172.1"/>
    <property type="molecule type" value="Genomic_DNA"/>
</dbReference>
<organism evidence="2 3">
    <name type="scientific">Pseudomicrostroma glucosiphilum</name>
    <dbReference type="NCBI Taxonomy" id="1684307"/>
    <lineage>
        <taxon>Eukaryota</taxon>
        <taxon>Fungi</taxon>
        <taxon>Dikarya</taxon>
        <taxon>Basidiomycota</taxon>
        <taxon>Ustilaginomycotina</taxon>
        <taxon>Exobasidiomycetes</taxon>
        <taxon>Microstromatales</taxon>
        <taxon>Microstromatales incertae sedis</taxon>
        <taxon>Pseudomicrostroma</taxon>
    </lineage>
</organism>
<dbReference type="OrthoDB" id="10261348at2759"/>
<feature type="compositionally biased region" description="Low complexity" evidence="1">
    <location>
        <begin position="78"/>
        <end position="87"/>
    </location>
</feature>
<gene>
    <name evidence="2" type="ORF">BCV69DRAFT_22031</name>
</gene>
<dbReference type="GeneID" id="37011549"/>
<evidence type="ECO:0008006" key="4">
    <source>
        <dbReference type="Google" id="ProtNLM"/>
    </source>
</evidence>
<dbReference type="AlphaFoldDB" id="A0A316UFZ1"/>
<keyword evidence="3" id="KW-1185">Reference proteome</keyword>
<evidence type="ECO:0000313" key="2">
    <source>
        <dbReference type="EMBL" id="PWN24172.1"/>
    </source>
</evidence>
<dbReference type="InterPro" id="IPR013169">
    <property type="entry name" value="mRNA_splic_Cwf18-like"/>
</dbReference>
<evidence type="ECO:0000313" key="3">
    <source>
        <dbReference type="Proteomes" id="UP000245942"/>
    </source>
</evidence>
<dbReference type="PANTHER" id="PTHR31551">
    <property type="entry name" value="PRE-MRNA-SPLICING FACTOR CWF18"/>
    <property type="match status" value="1"/>
</dbReference>
<proteinExistence type="predicted"/>
<sequence length="194" mass="21559">MEAYNASRQARLKSLRETRDQQQDSGPSASASASAGAAGSSSSSIHPFRRAFLSSQRTSLRPTRHLQEVNDDDGSGEAAATAAADLANPSSESSAQRLADSSAEGILLRRFRNWDPMTGQARDGTWSTVKGIEDEVKGVQEEVLREEEARRVRELDLAGIAPKRVNWDLKRDMLKRLKKVERRDREARLILIRE</sequence>
<protein>
    <recommendedName>
        <fullName evidence="4">mRNA splicing factor</fullName>
    </recommendedName>
</protein>
<dbReference type="Pfam" id="PF08315">
    <property type="entry name" value="cwf18"/>
    <property type="match status" value="1"/>
</dbReference>
<feature type="compositionally biased region" description="Low complexity" evidence="1">
    <location>
        <begin position="25"/>
        <end position="44"/>
    </location>
</feature>
<dbReference type="STRING" id="1684307.A0A316UFZ1"/>
<accession>A0A316UFZ1</accession>
<dbReference type="RefSeq" id="XP_025351332.1">
    <property type="nucleotide sequence ID" value="XM_025489815.1"/>
</dbReference>
<evidence type="ECO:0000256" key="1">
    <source>
        <dbReference type="SAM" id="MobiDB-lite"/>
    </source>
</evidence>
<dbReference type="GO" id="GO:0071014">
    <property type="term" value="C:post-mRNA release spliceosomal complex"/>
    <property type="evidence" value="ECO:0007669"/>
    <property type="project" value="TreeGrafter"/>
</dbReference>
<dbReference type="PANTHER" id="PTHR31551:SF1">
    <property type="entry name" value="COILED-COIL DOMAIN-CONTAINING PROTEIN 12"/>
    <property type="match status" value="1"/>
</dbReference>
<dbReference type="GO" id="GO:0005684">
    <property type="term" value="C:U2-type spliceosomal complex"/>
    <property type="evidence" value="ECO:0007669"/>
    <property type="project" value="TreeGrafter"/>
</dbReference>
<dbReference type="Proteomes" id="UP000245942">
    <property type="component" value="Unassembled WGS sequence"/>
</dbReference>
<name>A0A316UFZ1_9BASI</name>
<reference evidence="2 3" key="1">
    <citation type="journal article" date="2018" name="Mol. Biol. Evol.">
        <title>Broad Genomic Sampling Reveals a Smut Pathogenic Ancestry of the Fungal Clade Ustilaginomycotina.</title>
        <authorList>
            <person name="Kijpornyongpan T."/>
            <person name="Mondo S.J."/>
            <person name="Barry K."/>
            <person name="Sandor L."/>
            <person name="Lee J."/>
            <person name="Lipzen A."/>
            <person name="Pangilinan J."/>
            <person name="LaButti K."/>
            <person name="Hainaut M."/>
            <person name="Henrissat B."/>
            <person name="Grigoriev I.V."/>
            <person name="Spatafora J.W."/>
            <person name="Aime M.C."/>
        </authorList>
    </citation>
    <scope>NUCLEOTIDE SEQUENCE [LARGE SCALE GENOMIC DNA]</scope>
    <source>
        <strain evidence="2 3">MCA 4718</strain>
    </source>
</reference>